<evidence type="ECO:0000256" key="1">
    <source>
        <dbReference type="ARBA" id="ARBA00022723"/>
    </source>
</evidence>
<evidence type="ECO:0000313" key="7">
    <source>
        <dbReference type="EMBL" id="KZM84933.1"/>
    </source>
</evidence>
<sequence>MEPNCRCGTAAALKTSWTDSNPGRQFWGCMRFKDNRSNACNFHQWFDPPMCARSKAIIPGLLRRIRNLEDDAKKNEAAAGVNRPVKRKKSILVLLFVLLIVWVFVRANKNASPSVLELP</sequence>
<feature type="transmembrane region" description="Helical" evidence="5">
    <location>
        <begin position="91"/>
        <end position="108"/>
    </location>
</feature>
<name>A0A175YN89_DAUCS</name>
<keyword evidence="2 4" id="KW-0863">Zinc-finger</keyword>
<dbReference type="EMBL" id="LNRQ01000008">
    <property type="protein sequence ID" value="KZM84933.1"/>
    <property type="molecule type" value="Genomic_DNA"/>
</dbReference>
<dbReference type="OrthoDB" id="2822301at2759"/>
<keyword evidence="3" id="KW-0862">Zinc</keyword>
<reference evidence="7" key="1">
    <citation type="journal article" date="2016" name="Nat. Genet.">
        <title>A high-quality carrot genome assembly provides new insights into carotenoid accumulation and asterid genome evolution.</title>
        <authorList>
            <person name="Iorizzo M."/>
            <person name="Ellison S."/>
            <person name="Senalik D."/>
            <person name="Zeng P."/>
            <person name="Satapoomin P."/>
            <person name="Huang J."/>
            <person name="Bowman M."/>
            <person name="Iovene M."/>
            <person name="Sanseverino W."/>
            <person name="Cavagnaro P."/>
            <person name="Yildiz M."/>
            <person name="Macko-Podgorni A."/>
            <person name="Moranska E."/>
            <person name="Grzebelus E."/>
            <person name="Grzebelus D."/>
            <person name="Ashrafi H."/>
            <person name="Zheng Z."/>
            <person name="Cheng S."/>
            <person name="Spooner D."/>
            <person name="Van Deynze A."/>
            <person name="Simon P."/>
        </authorList>
    </citation>
    <scope>NUCLEOTIDE SEQUENCE [LARGE SCALE GENOMIC DNA]</scope>
    <source>
        <tissue evidence="7">Leaf</tissue>
    </source>
</reference>
<dbReference type="Gramene" id="KZM84933">
    <property type="protein sequence ID" value="KZM84933"/>
    <property type="gene ID" value="DCAR_027645"/>
</dbReference>
<evidence type="ECO:0000256" key="2">
    <source>
        <dbReference type="ARBA" id="ARBA00022771"/>
    </source>
</evidence>
<evidence type="ECO:0000259" key="6">
    <source>
        <dbReference type="PROSITE" id="PS51999"/>
    </source>
</evidence>
<evidence type="ECO:0000256" key="4">
    <source>
        <dbReference type="PROSITE-ProRule" id="PRU01343"/>
    </source>
</evidence>
<dbReference type="GO" id="GO:0008270">
    <property type="term" value="F:zinc ion binding"/>
    <property type="evidence" value="ECO:0007669"/>
    <property type="project" value="UniProtKB-KW"/>
</dbReference>
<comment type="caution">
    <text evidence="7">The sequence shown here is derived from an EMBL/GenBank/DDBJ whole genome shotgun (WGS) entry which is preliminary data.</text>
</comment>
<dbReference type="Pfam" id="PF06839">
    <property type="entry name" value="Zn_ribbon_GRF"/>
    <property type="match status" value="1"/>
</dbReference>
<keyword evidence="1" id="KW-0479">Metal-binding</keyword>
<keyword evidence="5" id="KW-0472">Membrane</keyword>
<proteinExistence type="predicted"/>
<keyword evidence="5" id="KW-0812">Transmembrane</keyword>
<evidence type="ECO:0000256" key="3">
    <source>
        <dbReference type="ARBA" id="ARBA00022833"/>
    </source>
</evidence>
<keyword evidence="5" id="KW-1133">Transmembrane helix</keyword>
<protein>
    <recommendedName>
        <fullName evidence="6">GRF-type domain-containing protein</fullName>
    </recommendedName>
</protein>
<accession>A0A175YN89</accession>
<dbReference type="PANTHER" id="PTHR33248">
    <property type="entry name" value="ZINC ION-BINDING PROTEIN"/>
    <property type="match status" value="1"/>
</dbReference>
<dbReference type="AlphaFoldDB" id="A0A175YN89"/>
<feature type="domain" description="GRF-type" evidence="6">
    <location>
        <begin position="5"/>
        <end position="49"/>
    </location>
</feature>
<gene>
    <name evidence="7" type="ORF">DCAR_027645</name>
</gene>
<organism evidence="7">
    <name type="scientific">Daucus carota subsp. sativus</name>
    <name type="common">Carrot</name>
    <dbReference type="NCBI Taxonomy" id="79200"/>
    <lineage>
        <taxon>Eukaryota</taxon>
        <taxon>Viridiplantae</taxon>
        <taxon>Streptophyta</taxon>
        <taxon>Embryophyta</taxon>
        <taxon>Tracheophyta</taxon>
        <taxon>Spermatophyta</taxon>
        <taxon>Magnoliopsida</taxon>
        <taxon>eudicotyledons</taxon>
        <taxon>Gunneridae</taxon>
        <taxon>Pentapetalae</taxon>
        <taxon>asterids</taxon>
        <taxon>campanulids</taxon>
        <taxon>Apiales</taxon>
        <taxon>Apiaceae</taxon>
        <taxon>Apioideae</taxon>
        <taxon>Scandiceae</taxon>
        <taxon>Daucinae</taxon>
        <taxon>Daucus</taxon>
        <taxon>Daucus sect. Daucus</taxon>
    </lineage>
</organism>
<dbReference type="PROSITE" id="PS51999">
    <property type="entry name" value="ZF_GRF"/>
    <property type="match status" value="1"/>
</dbReference>
<evidence type="ECO:0000256" key="5">
    <source>
        <dbReference type="SAM" id="Phobius"/>
    </source>
</evidence>
<dbReference type="InterPro" id="IPR010666">
    <property type="entry name" value="Znf_GRF"/>
</dbReference>